<feature type="compositionally biased region" description="Low complexity" evidence="1">
    <location>
        <begin position="780"/>
        <end position="796"/>
    </location>
</feature>
<evidence type="ECO:0000259" key="3">
    <source>
        <dbReference type="PROSITE" id="PS50006"/>
    </source>
</evidence>
<reference evidence="4 5" key="1">
    <citation type="journal article" date="2018" name="Evol. Lett.">
        <title>Horizontal gene cluster transfer increased hallucinogenic mushroom diversity.</title>
        <authorList>
            <person name="Reynolds H.T."/>
            <person name="Vijayakumar V."/>
            <person name="Gluck-Thaler E."/>
            <person name="Korotkin H.B."/>
            <person name="Matheny P.B."/>
            <person name="Slot J.C."/>
        </authorList>
    </citation>
    <scope>NUCLEOTIDE SEQUENCE [LARGE SCALE GENOMIC DNA]</scope>
    <source>
        <strain evidence="4 5">2631</strain>
    </source>
</reference>
<proteinExistence type="predicted"/>
<evidence type="ECO:0000256" key="2">
    <source>
        <dbReference type="SAM" id="Phobius"/>
    </source>
</evidence>
<feature type="region of interest" description="Disordered" evidence="1">
    <location>
        <begin position="848"/>
        <end position="896"/>
    </location>
</feature>
<dbReference type="InParanoid" id="A0A409XPC1"/>
<feature type="compositionally biased region" description="Acidic residues" evidence="1">
    <location>
        <begin position="547"/>
        <end position="557"/>
    </location>
</feature>
<organism evidence="4 5">
    <name type="scientific">Psilocybe cyanescens</name>
    <dbReference type="NCBI Taxonomy" id="93625"/>
    <lineage>
        <taxon>Eukaryota</taxon>
        <taxon>Fungi</taxon>
        <taxon>Dikarya</taxon>
        <taxon>Basidiomycota</taxon>
        <taxon>Agaricomycotina</taxon>
        <taxon>Agaricomycetes</taxon>
        <taxon>Agaricomycetidae</taxon>
        <taxon>Agaricales</taxon>
        <taxon>Agaricineae</taxon>
        <taxon>Strophariaceae</taxon>
        <taxon>Psilocybe</taxon>
    </lineage>
</organism>
<dbReference type="SMART" id="SM00240">
    <property type="entry name" value="FHA"/>
    <property type="match status" value="1"/>
</dbReference>
<feature type="transmembrane region" description="Helical" evidence="2">
    <location>
        <begin position="1006"/>
        <end position="1024"/>
    </location>
</feature>
<evidence type="ECO:0000313" key="4">
    <source>
        <dbReference type="EMBL" id="PPQ92622.1"/>
    </source>
</evidence>
<dbReference type="PANTHER" id="PTHR15715">
    <property type="entry name" value="CENTROSOMAL PROTEIN OF 170 KDA"/>
    <property type="match status" value="1"/>
</dbReference>
<feature type="region of interest" description="Disordered" evidence="1">
    <location>
        <begin position="391"/>
        <end position="585"/>
    </location>
</feature>
<feature type="compositionally biased region" description="Acidic residues" evidence="1">
    <location>
        <begin position="797"/>
        <end position="809"/>
    </location>
</feature>
<gene>
    <name evidence="4" type="ORF">CVT25_007787</name>
</gene>
<keyword evidence="2" id="KW-1133">Transmembrane helix</keyword>
<feature type="compositionally biased region" description="Acidic residues" evidence="1">
    <location>
        <begin position="655"/>
        <end position="668"/>
    </location>
</feature>
<dbReference type="Gene3D" id="2.60.200.20">
    <property type="match status" value="1"/>
</dbReference>
<keyword evidence="5" id="KW-1185">Reference proteome</keyword>
<feature type="compositionally biased region" description="Low complexity" evidence="1">
    <location>
        <begin position="1"/>
        <end position="25"/>
    </location>
</feature>
<sequence>RDSNTITHISPHSPHPTSSDPSIHPYPHLTHPHIYPITRHTAPCPHPHPCNSSFSSDPTLRPRTPCPCAVPVPLNDTWALKHTALTNLHTKIGRQTSSKTAPGQRNGFFDSKVLSRQHAEVWEEGGKIYIKDVKSSNGTFINGERLSSEGHESDPFELNSDDIVELGIHIVGEDNKTIIHHRVAARVVCVFTEQDTQVAARAEQQQQHFMQQQQMHRGVAGGGGGLHGQQHPGDGRGVGRPANLPSFPPHLPLVRAPLPDVAQLPSPSQSSAAAGTTAPSAAGGSPTAPVAVPGSIQTEAAGKEKEKEGVETSTSPSPPPAATTSTSSRADDNVHGPALPAGIIQDLQSQLRDTQARLVGHLERVCQLEGVLQEQEAMRREVGVLREMIMHEHGHEEDNEEHDSEEGEEEDIEEDDNDDDTRSISTVVPHELESVEEEDEEELARAERGEDGHGQNVEGAQVERGAPAEVVVHGSVEGAQHEQEEGETEEDANAEEEAEERRREDLGVGRPRTPEPSMLGMGMSDRSRRASVSSPLAWRRVESHEGEDGESESESDVEAEHHEQRHEDSDREGAVHERSSDGDVLKQQVTKLALQVSSAVALTAALEQQHALAQGTIRGLESKVEELEGLLRAAAAAAVPTSSAADVSATKTETEAEAEATPEHDDDDALTHTLAEKMQLWKKAVEGQWSAVREEWADERARLGRAREEWEARARLVEFGLEQMRAAEAVVAGAGVGGEREEEEWSKSHARGGLVTPPSSRSQSSGSDSGRYKRRKKRAAVAAAAAAGSGSGSASEGEGDGEVSDGEEEGALKEKAVVGIGNVLDPERSLATPEPSVVFKLSESATSSLDDGESAKGRHHHPLSVDSSGLDLDGNSVSGHHADEDEDEDDEQGDEESRASVFYSTFAKDALLILFRVFISFWVWVWSGLVFAWTVVLPSWVSSMSSSWASSLPTAWVSSVRGHVHLPMSSSVIWDWVVQALNGKLSSSTSSHAKDRDSNNRINMQTAVGVALLSVAAAAVFGKIKPE</sequence>
<feature type="compositionally biased region" description="Basic and acidic residues" evidence="1">
    <location>
        <begin position="443"/>
        <end position="453"/>
    </location>
</feature>
<dbReference type="InterPro" id="IPR008984">
    <property type="entry name" value="SMAD_FHA_dom_sf"/>
</dbReference>
<dbReference type="InterPro" id="IPR000253">
    <property type="entry name" value="FHA_dom"/>
</dbReference>
<dbReference type="SUPFAM" id="SSF49879">
    <property type="entry name" value="SMAD/FHA domain"/>
    <property type="match status" value="1"/>
</dbReference>
<dbReference type="AlphaFoldDB" id="A0A409XPC1"/>
<feature type="compositionally biased region" description="Basic and acidic residues" evidence="1">
    <location>
        <begin position="301"/>
        <end position="310"/>
    </location>
</feature>
<feature type="compositionally biased region" description="Acidic residues" evidence="1">
    <location>
        <begin position="397"/>
        <end position="419"/>
    </location>
</feature>
<feature type="compositionally biased region" description="Low complexity" evidence="1">
    <location>
        <begin position="759"/>
        <end position="769"/>
    </location>
</feature>
<dbReference type="Pfam" id="PF00498">
    <property type="entry name" value="FHA"/>
    <property type="match status" value="1"/>
</dbReference>
<feature type="compositionally biased region" description="Basic and acidic residues" evidence="1">
    <location>
        <begin position="558"/>
        <end position="584"/>
    </location>
</feature>
<dbReference type="GO" id="GO:0005737">
    <property type="term" value="C:cytoplasm"/>
    <property type="evidence" value="ECO:0007669"/>
    <property type="project" value="TreeGrafter"/>
</dbReference>
<feature type="non-terminal residue" evidence="4">
    <location>
        <position position="1"/>
    </location>
</feature>
<feature type="region of interest" description="Disordered" evidence="1">
    <location>
        <begin position="1"/>
        <end position="30"/>
    </location>
</feature>
<dbReference type="PROSITE" id="PS50006">
    <property type="entry name" value="FHA_DOMAIN"/>
    <property type="match status" value="1"/>
</dbReference>
<accession>A0A409XPC1</accession>
<protein>
    <recommendedName>
        <fullName evidence="3">FHA domain-containing protein</fullName>
    </recommendedName>
</protein>
<feature type="region of interest" description="Disordered" evidence="1">
    <location>
        <begin position="636"/>
        <end position="673"/>
    </location>
</feature>
<dbReference type="EMBL" id="NHYD01001016">
    <property type="protein sequence ID" value="PPQ92622.1"/>
    <property type="molecule type" value="Genomic_DNA"/>
</dbReference>
<feature type="compositionally biased region" description="Acidic residues" evidence="1">
    <location>
        <begin position="484"/>
        <end position="498"/>
    </location>
</feature>
<keyword evidence="2" id="KW-0472">Membrane</keyword>
<feature type="compositionally biased region" description="Low complexity" evidence="1">
    <location>
        <begin position="261"/>
        <end position="293"/>
    </location>
</feature>
<dbReference type="STRING" id="93625.A0A409XPC1"/>
<dbReference type="Proteomes" id="UP000283269">
    <property type="component" value="Unassembled WGS sequence"/>
</dbReference>
<evidence type="ECO:0000313" key="5">
    <source>
        <dbReference type="Proteomes" id="UP000283269"/>
    </source>
</evidence>
<dbReference type="PANTHER" id="PTHR15715:SF37">
    <property type="entry name" value="LD47843P"/>
    <property type="match status" value="1"/>
</dbReference>
<name>A0A409XPC1_PSICY</name>
<feature type="compositionally biased region" description="Low complexity" evidence="1">
    <location>
        <begin position="636"/>
        <end position="651"/>
    </location>
</feature>
<feature type="region of interest" description="Disordered" evidence="1">
    <location>
        <begin position="213"/>
        <end position="339"/>
    </location>
</feature>
<dbReference type="OrthoDB" id="687730at2759"/>
<feature type="compositionally biased region" description="Acidic residues" evidence="1">
    <location>
        <begin position="884"/>
        <end position="894"/>
    </location>
</feature>
<feature type="transmembrane region" description="Helical" evidence="2">
    <location>
        <begin position="913"/>
        <end position="937"/>
    </location>
</feature>
<keyword evidence="2" id="KW-0812">Transmembrane</keyword>
<evidence type="ECO:0000256" key="1">
    <source>
        <dbReference type="SAM" id="MobiDB-lite"/>
    </source>
</evidence>
<feature type="region of interest" description="Disordered" evidence="1">
    <location>
        <begin position="732"/>
        <end position="811"/>
    </location>
</feature>
<dbReference type="InterPro" id="IPR051176">
    <property type="entry name" value="Cent_Immune-Sig_Mod"/>
</dbReference>
<feature type="domain" description="FHA" evidence="3">
    <location>
        <begin position="90"/>
        <end position="146"/>
    </location>
</feature>
<comment type="caution">
    <text evidence="4">The sequence shown here is derived from an EMBL/GenBank/DDBJ whole genome shotgun (WGS) entry which is preliminary data.</text>
</comment>